<reference evidence="2" key="1">
    <citation type="journal article" date="2020" name="Stud. Mycol.">
        <title>101 Dothideomycetes genomes: a test case for predicting lifestyles and emergence of pathogens.</title>
        <authorList>
            <person name="Haridas S."/>
            <person name="Albert R."/>
            <person name="Binder M."/>
            <person name="Bloem J."/>
            <person name="Labutti K."/>
            <person name="Salamov A."/>
            <person name="Andreopoulos B."/>
            <person name="Baker S."/>
            <person name="Barry K."/>
            <person name="Bills G."/>
            <person name="Bluhm B."/>
            <person name="Cannon C."/>
            <person name="Castanera R."/>
            <person name="Culley D."/>
            <person name="Daum C."/>
            <person name="Ezra D."/>
            <person name="Gonzalez J."/>
            <person name="Henrissat B."/>
            <person name="Kuo A."/>
            <person name="Liang C."/>
            <person name="Lipzen A."/>
            <person name="Lutzoni F."/>
            <person name="Magnuson J."/>
            <person name="Mondo S."/>
            <person name="Nolan M."/>
            <person name="Ohm R."/>
            <person name="Pangilinan J."/>
            <person name="Park H.-J."/>
            <person name="Ramirez L."/>
            <person name="Alfaro M."/>
            <person name="Sun H."/>
            <person name="Tritt A."/>
            <person name="Yoshinaga Y."/>
            <person name="Zwiers L.-H."/>
            <person name="Turgeon B."/>
            <person name="Goodwin S."/>
            <person name="Spatafora J."/>
            <person name="Crous P."/>
            <person name="Grigoriev I."/>
        </authorList>
    </citation>
    <scope>NUCLEOTIDE SEQUENCE</scope>
    <source>
        <strain evidence="2">CBS 110217</strain>
    </source>
</reference>
<feature type="region of interest" description="Disordered" evidence="1">
    <location>
        <begin position="172"/>
        <end position="216"/>
    </location>
</feature>
<comment type="caution">
    <text evidence="2">The sequence shown here is derived from an EMBL/GenBank/DDBJ whole genome shotgun (WGS) entry which is preliminary data.</text>
</comment>
<protein>
    <submittedName>
        <fullName evidence="2">Uncharacterized protein</fullName>
    </submittedName>
</protein>
<dbReference type="Proteomes" id="UP000799777">
    <property type="component" value="Unassembled WGS sequence"/>
</dbReference>
<evidence type="ECO:0000313" key="3">
    <source>
        <dbReference type="Proteomes" id="UP000799777"/>
    </source>
</evidence>
<evidence type="ECO:0000313" key="2">
    <source>
        <dbReference type="EMBL" id="KAF2030430.1"/>
    </source>
</evidence>
<gene>
    <name evidence="2" type="ORF">EK21DRAFT_65423</name>
</gene>
<dbReference type="AlphaFoldDB" id="A0A9P4H9Q7"/>
<keyword evidence="3" id="KW-1185">Reference proteome</keyword>
<evidence type="ECO:0000256" key="1">
    <source>
        <dbReference type="SAM" id="MobiDB-lite"/>
    </source>
</evidence>
<sequence>MKSASDTQVPQSCDAGSTRTRPTVGSLRIPPSANLNRHLAPEHDVSSPLNSPLMFCEIDSDISATPSPSSAPTSALSAYSTDTTVTSEDLHMLIPVIAVKRSHDGSSSPEMMSKKVRKQTLPDFGSRSIATAQASTAYRHSVGGDNRTLIHSSTFTKRAPAPAQAMRAVESSTFPELSSFRPRPVRPQGLPRISTTPVKPATRRTSAIERDESPEPAETPIYARSLHLVDTEVSIYKKVHGDESSDYSLCLYCFRQHGAFNRITDYGYELCGGDEALDSHYWEPYGDTVDFPER</sequence>
<dbReference type="EMBL" id="ML978190">
    <property type="protein sequence ID" value="KAF2030430.1"/>
    <property type="molecule type" value="Genomic_DNA"/>
</dbReference>
<feature type="region of interest" description="Disordered" evidence="1">
    <location>
        <begin position="1"/>
        <end position="48"/>
    </location>
</feature>
<feature type="compositionally biased region" description="Polar residues" evidence="1">
    <location>
        <begin position="1"/>
        <end position="23"/>
    </location>
</feature>
<proteinExistence type="predicted"/>
<dbReference type="OrthoDB" id="3688221at2759"/>
<name>A0A9P4H9Q7_9PLEO</name>
<accession>A0A9P4H9Q7</accession>
<organism evidence="2 3">
    <name type="scientific">Setomelanomma holmii</name>
    <dbReference type="NCBI Taxonomy" id="210430"/>
    <lineage>
        <taxon>Eukaryota</taxon>
        <taxon>Fungi</taxon>
        <taxon>Dikarya</taxon>
        <taxon>Ascomycota</taxon>
        <taxon>Pezizomycotina</taxon>
        <taxon>Dothideomycetes</taxon>
        <taxon>Pleosporomycetidae</taxon>
        <taxon>Pleosporales</taxon>
        <taxon>Pleosporineae</taxon>
        <taxon>Phaeosphaeriaceae</taxon>
        <taxon>Setomelanomma</taxon>
    </lineage>
</organism>